<evidence type="ECO:0000313" key="6">
    <source>
        <dbReference type="EMBL" id="SMH44804.1"/>
    </source>
</evidence>
<sequence>MKRLLATLMAALMVLTVFAGVASAAGHTVETRGPVWNMQVTNVTVTNQTDTYVINDSATLNNFEDWKDLADENSSELDASVDGYAYVTGYDSDGDVQIQFENVTSGDHTDLFKLVADSENFAAFWYDIDDNKASETIILDVYQTESENELGDDTDALIYNSEIQDEIETTFNFSNDGPSTYEKIGFLAEEYVPVVPGEADKLSKLAMDDDTSYTIRTGESLELADGYTLIPQQIDVDGNKVWLELNKDGEYVDDKVITVESGLNLWEFDQTVMGEDDVVTLKVNIDEVFQGQVDSLCVVEGIWQIEDDGIELESEDSFGNMEIDTVSGNTIDMILSNSITLNSDDTFNVMEDIYFTTADADELRFHLTKVMTEPGTYEVRGTVANVPDISDSSVTWTPTGASGYSFAGFWYDLADNDFSEELEVNVSGMDDDDRELDDDPSDVTYASTIVPGVETTFNFSNDGPSTFEKVGFLAEEYVPVVSGEADKLSKLAMDDDTSYTIRTGESLELADGYAIIPQQIDVEGDKVWLELQKDGEYVDDKVITVNGSDLNVWEYDQTVMGEDDVVTLKVNIDEVFQGQVDSLCVIEGVWQIEDDGIELESEDSFGNMEIDSINTDTIEMVLSSSITLSQDSTQHLMEDIYFKVADSDDVRFYPFVERTIEGEEEPAEPEEPVEPEEPEENVTEPEEPEEPVEPEEPEENVTEPEEPEEPAENETEEDQGIPGFEAVFAIAGLLAVAYLVRRN</sequence>
<dbReference type="RefSeq" id="WP_072361848.1">
    <property type="nucleotide sequence ID" value="NZ_FXBN01000005.1"/>
</dbReference>
<feature type="domain" description="S-layer family duplication" evidence="3">
    <location>
        <begin position="391"/>
        <end position="646"/>
    </location>
</feature>
<evidence type="ECO:0000259" key="3">
    <source>
        <dbReference type="Pfam" id="PF07752"/>
    </source>
</evidence>
<evidence type="ECO:0000313" key="8">
    <source>
        <dbReference type="Proteomes" id="UP000278252"/>
    </source>
</evidence>
<reference evidence="7" key="1">
    <citation type="submission" date="2017-04" db="EMBL/GenBank/DDBJ databases">
        <authorList>
            <person name="Varghese N."/>
            <person name="Submissions S."/>
        </authorList>
    </citation>
    <scope>NUCLEOTIDE SEQUENCE [LARGE SCALE GENOMIC DNA]</scope>
    <source>
        <strain evidence="7">FDF-1</strain>
    </source>
</reference>
<keyword evidence="7" id="KW-1185">Reference proteome</keyword>
<feature type="domain" description="S-layer family duplication" evidence="3">
    <location>
        <begin position="114"/>
        <end position="359"/>
    </location>
</feature>
<dbReference type="Pfam" id="PF18204">
    <property type="entry name" value="PGF-CTERM"/>
    <property type="match status" value="1"/>
</dbReference>
<dbReference type="AlphaFoldDB" id="A0A1X7P2A2"/>
<dbReference type="GO" id="GO:0005886">
    <property type="term" value="C:plasma membrane"/>
    <property type="evidence" value="ECO:0007669"/>
    <property type="project" value="UniProtKB-SubCell"/>
</dbReference>
<evidence type="ECO:0000313" key="5">
    <source>
        <dbReference type="EMBL" id="RNI08565.1"/>
    </source>
</evidence>
<dbReference type="Pfam" id="PF07752">
    <property type="entry name" value="S-layer"/>
    <property type="match status" value="2"/>
</dbReference>
<reference evidence="6" key="2">
    <citation type="submission" date="2017-04" db="EMBL/GenBank/DDBJ databases">
        <authorList>
            <person name="Afonso C.L."/>
            <person name="Miller P.J."/>
            <person name="Scott M.A."/>
            <person name="Spackman E."/>
            <person name="Goraichik I."/>
            <person name="Dimitrov K.M."/>
            <person name="Suarez D.L."/>
            <person name="Swayne D.E."/>
        </authorList>
    </citation>
    <scope>NUCLEOTIDE SEQUENCE [LARGE SCALE GENOMIC DNA]</scope>
    <source>
        <strain evidence="6">FDF-1</strain>
    </source>
</reference>
<name>A0A1X7P2A2_9EURY</name>
<dbReference type="NCBIfam" id="TIGR01567">
    <property type="entry name" value="S_layer_rel_Mac"/>
    <property type="match status" value="2"/>
</dbReference>
<accession>A0A1X7P2A2</accession>
<organism evidence="6 7">
    <name type="scientific">Methanohalophilus portucalensis FDF-1</name>
    <dbReference type="NCBI Taxonomy" id="523843"/>
    <lineage>
        <taxon>Archaea</taxon>
        <taxon>Methanobacteriati</taxon>
        <taxon>Methanobacteriota</taxon>
        <taxon>Stenosarchaea group</taxon>
        <taxon>Methanomicrobia</taxon>
        <taxon>Methanosarcinales</taxon>
        <taxon>Methanosarcinaceae</taxon>
        <taxon>Methanohalophilus</taxon>
    </lineage>
</organism>
<feature type="compositionally biased region" description="Acidic residues" evidence="2">
    <location>
        <begin position="662"/>
        <end position="719"/>
    </location>
</feature>
<dbReference type="OrthoDB" id="137508at2157"/>
<proteinExistence type="predicted"/>
<evidence type="ECO:0000256" key="2">
    <source>
        <dbReference type="SAM" id="MobiDB-lite"/>
    </source>
</evidence>
<keyword evidence="1" id="KW-0732">Signal</keyword>
<dbReference type="EMBL" id="RJJH01000016">
    <property type="protein sequence ID" value="RNI08565.1"/>
    <property type="molecule type" value="Genomic_DNA"/>
</dbReference>
<protein>
    <submittedName>
        <fullName evidence="5">PGF-CTERM sorting domain-containing protein</fullName>
    </submittedName>
    <submittedName>
        <fullName evidence="6">S-layer family duplication domain-containing protein</fullName>
    </submittedName>
</protein>
<dbReference type="InterPro" id="IPR026371">
    <property type="entry name" value="PGF_CTERM"/>
</dbReference>
<evidence type="ECO:0000313" key="7">
    <source>
        <dbReference type="Proteomes" id="UP000193969"/>
    </source>
</evidence>
<dbReference type="Gene3D" id="2.60.40.4190">
    <property type="match status" value="2"/>
</dbReference>
<reference evidence="5 8" key="3">
    <citation type="submission" date="2018-10" db="EMBL/GenBank/DDBJ databases">
        <title>Cultivation of a novel Methanohalophilus strain from Kebrit Deep of the Red Sea and a genomic comparison of members of the genus Methanohalophilus.</title>
        <authorList>
            <person name="Guan Y."/>
            <person name="Ngugi D.K."/>
            <person name="Stingl U."/>
        </authorList>
    </citation>
    <scope>NUCLEOTIDE SEQUENCE [LARGE SCALE GENOMIC DNA]</scope>
    <source>
        <strain evidence="5 8">DSM 7471</strain>
    </source>
</reference>
<dbReference type="Gene3D" id="2.60.98.40">
    <property type="match status" value="2"/>
</dbReference>
<dbReference type="EMBL" id="FXBN01000005">
    <property type="protein sequence ID" value="SMH44804.1"/>
    <property type="molecule type" value="Genomic_DNA"/>
</dbReference>
<dbReference type="GO" id="GO:0030115">
    <property type="term" value="C:S-layer"/>
    <property type="evidence" value="ECO:0007669"/>
    <property type="project" value="UniProtKB-SubCell"/>
</dbReference>
<dbReference type="NCBIfam" id="TIGR04126">
    <property type="entry name" value="PGF_CTERM"/>
    <property type="match status" value="1"/>
</dbReference>
<dbReference type="Proteomes" id="UP000278252">
    <property type="component" value="Unassembled WGS sequence"/>
</dbReference>
<dbReference type="InterPro" id="IPR006457">
    <property type="entry name" value="S_layer-rel_Mac"/>
</dbReference>
<feature type="region of interest" description="Disordered" evidence="2">
    <location>
        <begin position="662"/>
        <end position="723"/>
    </location>
</feature>
<feature type="domain" description="PGF-CTERM archaeal protein-sorting signal" evidence="4">
    <location>
        <begin position="721"/>
        <end position="742"/>
    </location>
</feature>
<evidence type="ECO:0000259" key="4">
    <source>
        <dbReference type="Pfam" id="PF18204"/>
    </source>
</evidence>
<evidence type="ECO:0000256" key="1">
    <source>
        <dbReference type="ARBA" id="ARBA00022729"/>
    </source>
</evidence>
<dbReference type="Proteomes" id="UP000193969">
    <property type="component" value="Unassembled WGS sequence"/>
</dbReference>
<gene>
    <name evidence="5" type="ORF">EFE41_10370</name>
    <name evidence="6" type="ORF">SAMN06264941_2113</name>
</gene>